<dbReference type="GO" id="GO:0005886">
    <property type="term" value="C:plasma membrane"/>
    <property type="evidence" value="ECO:0007669"/>
    <property type="project" value="UniProtKB-SubCell"/>
</dbReference>
<proteinExistence type="inferred from homology"/>
<dbReference type="SMART" id="SM00382">
    <property type="entry name" value="AAA"/>
    <property type="match status" value="1"/>
</dbReference>
<dbReference type="Pfam" id="PF00005">
    <property type="entry name" value="ABC_tran"/>
    <property type="match status" value="1"/>
</dbReference>
<keyword evidence="7" id="KW-0472">Membrane</keyword>
<evidence type="ECO:0000256" key="4">
    <source>
        <dbReference type="ARBA" id="ARBA00022741"/>
    </source>
</evidence>
<feature type="domain" description="ABC transporter" evidence="10">
    <location>
        <begin position="13"/>
        <end position="243"/>
    </location>
</feature>
<evidence type="ECO:0000256" key="3">
    <source>
        <dbReference type="ARBA" id="ARBA00022475"/>
    </source>
</evidence>
<comment type="subcellular location">
    <subcellularLocation>
        <location evidence="1">Cell membrane</location>
        <topology evidence="1">Peripheral membrane protein</topology>
        <orientation evidence="1">Cytoplasmic side</orientation>
    </subcellularLocation>
</comment>
<evidence type="ECO:0000256" key="6">
    <source>
        <dbReference type="ARBA" id="ARBA00022967"/>
    </source>
</evidence>
<evidence type="ECO:0000256" key="9">
    <source>
        <dbReference type="ARBA" id="ARBA00049985"/>
    </source>
</evidence>
<dbReference type="InterPro" id="IPR003439">
    <property type="entry name" value="ABC_transporter-like_ATP-bd"/>
</dbReference>
<dbReference type="InterPro" id="IPR003593">
    <property type="entry name" value="AAA+_ATPase"/>
</dbReference>
<dbReference type="Pfam" id="PF13732">
    <property type="entry name" value="DrrA1-3_C"/>
    <property type="match status" value="1"/>
</dbReference>
<dbReference type="RefSeq" id="WP_106242525.1">
    <property type="nucleotide sequence ID" value="NZ_JBFAIB010000017.1"/>
</dbReference>
<keyword evidence="3" id="KW-1003">Cell membrane</keyword>
<reference evidence="11 12" key="1">
    <citation type="submission" date="2018-03" db="EMBL/GenBank/DDBJ databases">
        <title>Genomic Encyclopedia of Type Strains, Phase III (KMG-III): the genomes of soil and plant-associated and newly described type strains.</title>
        <authorList>
            <person name="Whitman W."/>
        </authorList>
    </citation>
    <scope>NUCLEOTIDE SEQUENCE [LARGE SCALE GENOMIC DNA]</scope>
    <source>
        <strain evidence="11 12">CGMCC 4.7104</strain>
    </source>
</reference>
<dbReference type="PROSITE" id="PS50893">
    <property type="entry name" value="ABC_TRANSPORTER_2"/>
    <property type="match status" value="1"/>
</dbReference>
<dbReference type="PANTHER" id="PTHR42711:SF19">
    <property type="entry name" value="DOXORUBICIN RESISTANCE ATP-BINDING PROTEIN DRRA"/>
    <property type="match status" value="1"/>
</dbReference>
<dbReference type="NCBIfam" id="TIGR01188">
    <property type="entry name" value="drrA"/>
    <property type="match status" value="1"/>
</dbReference>
<dbReference type="FunFam" id="3.40.50.300:FF:000589">
    <property type="entry name" value="ABC transporter, ATP-binding subunit"/>
    <property type="match status" value="1"/>
</dbReference>
<protein>
    <submittedName>
        <fullName evidence="11">ABC-2 type transport system ATP-binding protein</fullName>
    </submittedName>
</protein>
<dbReference type="AlphaFoldDB" id="A0A2T0MYQ9"/>
<evidence type="ECO:0000259" key="10">
    <source>
        <dbReference type="PROSITE" id="PS50893"/>
    </source>
</evidence>
<evidence type="ECO:0000256" key="8">
    <source>
        <dbReference type="ARBA" id="ARBA00023251"/>
    </source>
</evidence>
<evidence type="ECO:0000256" key="1">
    <source>
        <dbReference type="ARBA" id="ARBA00004413"/>
    </source>
</evidence>
<dbReference type="OrthoDB" id="9804819at2"/>
<dbReference type="PROSITE" id="PS00211">
    <property type="entry name" value="ABC_TRANSPORTER_1"/>
    <property type="match status" value="1"/>
</dbReference>
<dbReference type="GO" id="GO:0005524">
    <property type="term" value="F:ATP binding"/>
    <property type="evidence" value="ECO:0007669"/>
    <property type="project" value="UniProtKB-KW"/>
</dbReference>
<dbReference type="PANTHER" id="PTHR42711">
    <property type="entry name" value="ABC TRANSPORTER ATP-BINDING PROTEIN"/>
    <property type="match status" value="1"/>
</dbReference>
<dbReference type="Proteomes" id="UP000238312">
    <property type="component" value="Unassembled WGS sequence"/>
</dbReference>
<dbReference type="GO" id="GO:0046677">
    <property type="term" value="P:response to antibiotic"/>
    <property type="evidence" value="ECO:0007669"/>
    <property type="project" value="UniProtKB-KW"/>
</dbReference>
<keyword evidence="8" id="KW-0046">Antibiotic resistance</keyword>
<comment type="caution">
    <text evidence="11">The sequence shown here is derived from an EMBL/GenBank/DDBJ whole genome shotgun (WGS) entry which is preliminary data.</text>
</comment>
<dbReference type="InterPro" id="IPR050763">
    <property type="entry name" value="ABC_transporter_ATP-binding"/>
</dbReference>
<keyword evidence="2" id="KW-0813">Transport</keyword>
<dbReference type="EMBL" id="PVNG01000009">
    <property type="protein sequence ID" value="PRX64336.1"/>
    <property type="molecule type" value="Genomic_DNA"/>
</dbReference>
<dbReference type="GO" id="GO:0016887">
    <property type="term" value="F:ATP hydrolysis activity"/>
    <property type="evidence" value="ECO:0007669"/>
    <property type="project" value="InterPro"/>
</dbReference>
<keyword evidence="4" id="KW-0547">Nucleotide-binding</keyword>
<comment type="similarity">
    <text evidence="9">Belongs to the ABC transporter superfamily. Drug exporter-1 (DrugE1) (TC 3.A.1.105) family.</text>
</comment>
<dbReference type="SUPFAM" id="SSF52540">
    <property type="entry name" value="P-loop containing nucleoside triphosphate hydrolases"/>
    <property type="match status" value="1"/>
</dbReference>
<dbReference type="InterPro" id="IPR027417">
    <property type="entry name" value="P-loop_NTPase"/>
</dbReference>
<keyword evidence="5 11" id="KW-0067">ATP-binding</keyword>
<evidence type="ECO:0000256" key="2">
    <source>
        <dbReference type="ARBA" id="ARBA00022448"/>
    </source>
</evidence>
<gene>
    <name evidence="11" type="ORF">B0I32_109265</name>
</gene>
<dbReference type="GO" id="GO:0043215">
    <property type="term" value="P:daunorubicin transport"/>
    <property type="evidence" value="ECO:0007669"/>
    <property type="project" value="InterPro"/>
</dbReference>
<evidence type="ECO:0000313" key="11">
    <source>
        <dbReference type="EMBL" id="PRX64336.1"/>
    </source>
</evidence>
<keyword evidence="12" id="KW-1185">Reference proteome</keyword>
<dbReference type="InterPro" id="IPR005894">
    <property type="entry name" value="DrrA"/>
</dbReference>
<sequence length="316" mass="33339">MNVIHSKSFTDSIVARGLTKSYGATPVLSGIDLTVPTGSLVALLGPNGSGKTTTVRILTTLLAPDGGTATVAGHDVTREGVAVRRAIGLTSQQATVDDLLTGRENLELFAGLNHLGGRRARARAQELLERFGLTDAAGRLAGTYSGGMRRRLDLAVSMVSEPPILFLDEPTTGLDPRSRAELWSVIRELLATGTTILLTTQYLEEADHLADRVVVIDGGRVVADDSPAVLKRQVGSERLAVRPARPADLPAAAAALATYGAHLDTEKGELTLAVQDPDHLRRALDSLHAAGIAVAHVELRTPTLDDVFFELTAVAA</sequence>
<name>A0A2T0MYQ9_9ACTN</name>
<accession>A0A2T0MYQ9</accession>
<keyword evidence="6" id="KW-1278">Translocase</keyword>
<evidence type="ECO:0000256" key="7">
    <source>
        <dbReference type="ARBA" id="ARBA00023136"/>
    </source>
</evidence>
<organism evidence="11 12">
    <name type="scientific">Nonomuraea fuscirosea</name>
    <dbReference type="NCBI Taxonomy" id="1291556"/>
    <lineage>
        <taxon>Bacteria</taxon>
        <taxon>Bacillati</taxon>
        <taxon>Actinomycetota</taxon>
        <taxon>Actinomycetes</taxon>
        <taxon>Streptosporangiales</taxon>
        <taxon>Streptosporangiaceae</taxon>
        <taxon>Nonomuraea</taxon>
    </lineage>
</organism>
<dbReference type="InterPro" id="IPR017871">
    <property type="entry name" value="ABC_transporter-like_CS"/>
</dbReference>
<evidence type="ECO:0000256" key="5">
    <source>
        <dbReference type="ARBA" id="ARBA00022840"/>
    </source>
</evidence>
<evidence type="ECO:0000313" key="12">
    <source>
        <dbReference type="Proteomes" id="UP000238312"/>
    </source>
</evidence>
<dbReference type="Gene3D" id="3.40.50.300">
    <property type="entry name" value="P-loop containing nucleotide triphosphate hydrolases"/>
    <property type="match status" value="1"/>
</dbReference>
<dbReference type="GO" id="GO:1900753">
    <property type="term" value="P:doxorubicin transport"/>
    <property type="evidence" value="ECO:0007669"/>
    <property type="project" value="InterPro"/>
</dbReference>
<dbReference type="InterPro" id="IPR025302">
    <property type="entry name" value="DrrA1/2-like_C"/>
</dbReference>